<feature type="non-terminal residue" evidence="1">
    <location>
        <position position="1"/>
    </location>
</feature>
<sequence length="111" mass="12553">EQGLISELLEFIAEGSHKVARSNDTMILQNSYSISGKQISGTLFHNNDMTSEDDLIPDSSPYLAHSFSKAEKTGRKEKLRWYCYSEKCEKKVSTLSSENNISDQMARTQNI</sequence>
<proteinExistence type="predicted"/>
<comment type="caution">
    <text evidence="1">The sequence shown here is derived from an EMBL/GenBank/DDBJ whole genome shotgun (WGS) entry which is preliminary data.</text>
</comment>
<dbReference type="OrthoDB" id="2423674at2759"/>
<dbReference type="EMBL" id="CAJVPK010005009">
    <property type="protein sequence ID" value="CAG8641080.1"/>
    <property type="molecule type" value="Genomic_DNA"/>
</dbReference>
<evidence type="ECO:0000313" key="1">
    <source>
        <dbReference type="EMBL" id="CAG8641080.1"/>
    </source>
</evidence>
<organism evidence="1 2">
    <name type="scientific">Diversispora eburnea</name>
    <dbReference type="NCBI Taxonomy" id="1213867"/>
    <lineage>
        <taxon>Eukaryota</taxon>
        <taxon>Fungi</taxon>
        <taxon>Fungi incertae sedis</taxon>
        <taxon>Mucoromycota</taxon>
        <taxon>Glomeromycotina</taxon>
        <taxon>Glomeromycetes</taxon>
        <taxon>Diversisporales</taxon>
        <taxon>Diversisporaceae</taxon>
        <taxon>Diversispora</taxon>
    </lineage>
</organism>
<protein>
    <submittedName>
        <fullName evidence="1">189_t:CDS:1</fullName>
    </submittedName>
</protein>
<dbReference type="AlphaFoldDB" id="A0A9N9GX61"/>
<evidence type="ECO:0000313" key="2">
    <source>
        <dbReference type="Proteomes" id="UP000789706"/>
    </source>
</evidence>
<reference evidence="1" key="1">
    <citation type="submission" date="2021-06" db="EMBL/GenBank/DDBJ databases">
        <authorList>
            <person name="Kallberg Y."/>
            <person name="Tangrot J."/>
            <person name="Rosling A."/>
        </authorList>
    </citation>
    <scope>NUCLEOTIDE SEQUENCE</scope>
    <source>
        <strain evidence="1">AZ414A</strain>
    </source>
</reference>
<name>A0A9N9GX61_9GLOM</name>
<keyword evidence="2" id="KW-1185">Reference proteome</keyword>
<accession>A0A9N9GX61</accession>
<gene>
    <name evidence="1" type="ORF">DEBURN_LOCUS11164</name>
</gene>
<dbReference type="Proteomes" id="UP000789706">
    <property type="component" value="Unassembled WGS sequence"/>
</dbReference>